<dbReference type="EMBL" id="BAABAT010000039">
    <property type="protein sequence ID" value="GAA4260152.1"/>
    <property type="molecule type" value="Genomic_DNA"/>
</dbReference>
<dbReference type="Pfam" id="PF14024">
    <property type="entry name" value="DUF4240"/>
    <property type="match status" value="1"/>
</dbReference>
<dbReference type="Proteomes" id="UP001500620">
    <property type="component" value="Unassembled WGS sequence"/>
</dbReference>
<comment type="caution">
    <text evidence="3">The sequence shown here is derived from an EMBL/GenBank/DDBJ whole genome shotgun (WGS) entry which is preliminary data.</text>
</comment>
<protein>
    <recommendedName>
        <fullName evidence="2">DUF4240 domain-containing protein</fullName>
    </recommendedName>
</protein>
<keyword evidence="4" id="KW-1185">Reference proteome</keyword>
<evidence type="ECO:0000256" key="1">
    <source>
        <dbReference type="SAM" id="MobiDB-lite"/>
    </source>
</evidence>
<feature type="domain" description="DUF4240" evidence="2">
    <location>
        <begin position="10"/>
        <end position="142"/>
    </location>
</feature>
<reference evidence="4" key="1">
    <citation type="journal article" date="2019" name="Int. J. Syst. Evol. Microbiol.">
        <title>The Global Catalogue of Microorganisms (GCM) 10K type strain sequencing project: providing services to taxonomists for standard genome sequencing and annotation.</title>
        <authorList>
            <consortium name="The Broad Institute Genomics Platform"/>
            <consortium name="The Broad Institute Genome Sequencing Center for Infectious Disease"/>
            <person name="Wu L."/>
            <person name="Ma J."/>
        </authorList>
    </citation>
    <scope>NUCLEOTIDE SEQUENCE [LARGE SCALE GENOMIC DNA]</scope>
    <source>
        <strain evidence="4">JCM 17441</strain>
    </source>
</reference>
<evidence type="ECO:0000259" key="2">
    <source>
        <dbReference type="Pfam" id="PF14024"/>
    </source>
</evidence>
<evidence type="ECO:0000313" key="4">
    <source>
        <dbReference type="Proteomes" id="UP001500620"/>
    </source>
</evidence>
<accession>A0ABP8DNP9</accession>
<evidence type="ECO:0000313" key="3">
    <source>
        <dbReference type="EMBL" id="GAA4260152.1"/>
    </source>
</evidence>
<proteinExistence type="predicted"/>
<sequence>MTAGPERTQMNADGFWDLIERSAVAGPYVWQRGDWLEERMHELSDIELHHFQDLADHYRGLADDERVYHAAVILGGGACGDSGFDGFRGWLVSLGRERFGWVLEDPDRLADLPEIARLAGRDPRHWDEDEPHWEEIEYLGLQEMEDRPGECGHDGSEPEYPDDIPQRHRDYGQLPRLTAMFAYLQARP</sequence>
<gene>
    <name evidence="3" type="ORF">GCM10022255_087670</name>
</gene>
<name>A0ABP8DNP9_9ACTN</name>
<dbReference type="InterPro" id="IPR025334">
    <property type="entry name" value="DUF4240"/>
</dbReference>
<organism evidence="3 4">
    <name type="scientific">Dactylosporangium darangshiense</name>
    <dbReference type="NCBI Taxonomy" id="579108"/>
    <lineage>
        <taxon>Bacteria</taxon>
        <taxon>Bacillati</taxon>
        <taxon>Actinomycetota</taxon>
        <taxon>Actinomycetes</taxon>
        <taxon>Micromonosporales</taxon>
        <taxon>Micromonosporaceae</taxon>
        <taxon>Dactylosporangium</taxon>
    </lineage>
</organism>
<feature type="region of interest" description="Disordered" evidence="1">
    <location>
        <begin position="145"/>
        <end position="169"/>
    </location>
</feature>
<feature type="compositionally biased region" description="Basic and acidic residues" evidence="1">
    <location>
        <begin position="145"/>
        <end position="156"/>
    </location>
</feature>